<protein>
    <submittedName>
        <fullName evidence="1">Uncharacterized protein</fullName>
    </submittedName>
</protein>
<dbReference type="HOGENOM" id="CLU_180691_0_0_7"/>
<dbReference type="STRING" id="443144.GM21_2433"/>
<proteinExistence type="predicted"/>
<dbReference type="AlphaFoldDB" id="C6DZT2"/>
<dbReference type="EMBL" id="CP001661">
    <property type="protein sequence ID" value="ACT18476.1"/>
    <property type="molecule type" value="Genomic_DNA"/>
</dbReference>
<evidence type="ECO:0000313" key="1">
    <source>
        <dbReference type="EMBL" id="ACT18476.1"/>
    </source>
</evidence>
<sequence length="95" mass="10356">MTSQEILDTYFLENRARLLEIASFLDRLDRAADAGEARGEYRRRAFEKAVARLLEPGGERTKAIQLLFSDPSSEPIASAVGLKATGAWGGENAGN</sequence>
<reference evidence="1" key="1">
    <citation type="submission" date="2009-07" db="EMBL/GenBank/DDBJ databases">
        <title>Complete sequence of Geobacter sp. M21.</title>
        <authorList>
            <consortium name="US DOE Joint Genome Institute"/>
            <person name="Lucas S."/>
            <person name="Copeland A."/>
            <person name="Lapidus A."/>
            <person name="Glavina del Rio T."/>
            <person name="Dalin E."/>
            <person name="Tice H."/>
            <person name="Bruce D."/>
            <person name="Goodwin L."/>
            <person name="Pitluck S."/>
            <person name="Saunders E."/>
            <person name="Brettin T."/>
            <person name="Detter J.C."/>
            <person name="Han C."/>
            <person name="Larimer F."/>
            <person name="Land M."/>
            <person name="Hauser L."/>
            <person name="Kyrpides N."/>
            <person name="Ovchinnikova G."/>
            <person name="Lovley D."/>
        </authorList>
    </citation>
    <scope>NUCLEOTIDE SEQUENCE [LARGE SCALE GENOMIC DNA]</scope>
    <source>
        <strain evidence="1">M21</strain>
    </source>
</reference>
<accession>C6DZT2</accession>
<dbReference type="KEGG" id="gem:GM21_2433"/>
<organism evidence="1">
    <name type="scientific">Geobacter sp. (strain M21)</name>
    <dbReference type="NCBI Taxonomy" id="443144"/>
    <lineage>
        <taxon>Bacteria</taxon>
        <taxon>Pseudomonadati</taxon>
        <taxon>Thermodesulfobacteriota</taxon>
        <taxon>Desulfuromonadia</taxon>
        <taxon>Geobacterales</taxon>
        <taxon>Geobacteraceae</taxon>
        <taxon>Geobacter</taxon>
    </lineage>
</organism>
<gene>
    <name evidence="1" type="ordered locus">GM21_2433</name>
</gene>
<name>C6DZT2_GEOSM</name>